<reference evidence="2" key="1">
    <citation type="journal article" date="2019" name="Int. J. Syst. Evol. Microbiol.">
        <title>The Global Catalogue of Microorganisms (GCM) 10K type strain sequencing project: providing services to taxonomists for standard genome sequencing and annotation.</title>
        <authorList>
            <consortium name="The Broad Institute Genomics Platform"/>
            <consortium name="The Broad Institute Genome Sequencing Center for Infectious Disease"/>
            <person name="Wu L."/>
            <person name="Ma J."/>
        </authorList>
    </citation>
    <scope>NUCLEOTIDE SEQUENCE [LARGE SCALE GENOMIC DNA]</scope>
    <source>
        <strain evidence="2">JCM 17342</strain>
    </source>
</reference>
<dbReference type="InterPro" id="IPR008949">
    <property type="entry name" value="Isoprenoid_synthase_dom_sf"/>
</dbReference>
<evidence type="ECO:0008006" key="3">
    <source>
        <dbReference type="Google" id="ProtNLM"/>
    </source>
</evidence>
<dbReference type="EMBL" id="BAABAL010000018">
    <property type="protein sequence ID" value="GAA4021617.1"/>
    <property type="molecule type" value="Genomic_DNA"/>
</dbReference>
<gene>
    <name evidence="1" type="ORF">GCM10022247_52270</name>
</gene>
<comment type="caution">
    <text evidence="1">The sequence shown here is derived from an EMBL/GenBank/DDBJ whole genome shotgun (WGS) entry which is preliminary data.</text>
</comment>
<evidence type="ECO:0000313" key="2">
    <source>
        <dbReference type="Proteomes" id="UP001501747"/>
    </source>
</evidence>
<keyword evidence="2" id="KW-1185">Reference proteome</keyword>
<dbReference type="Proteomes" id="UP001501747">
    <property type="component" value="Unassembled WGS sequence"/>
</dbReference>
<sequence length="303" mass="33476">MVVDGLRPAHHENGCAMLRALDFPIPFDLTVNPHVDTVAEDHPGWARSIGLLPPAESWYESYDDAGVPALAARAVPAAAPERLDLAMRVLGWALVWRDQLPRLAAAQPRLAADHVKDLVEACHTERAAQGTSHGVCVWAGLWSELREGMTPDWVVRATRSFTASAVSYLHGGRLDFELVPELLESLLECEVPVTAHDSPQLRSLRLITSRVTAWSACGADDREAVDRASEDMRAFERVREDLPEMMAGLELDKPEIDAVDRYVTGLGSWTRGHHDWQQAFPRPRLPEATNLVTSGCTCPWARA</sequence>
<protein>
    <recommendedName>
        <fullName evidence="3">Terpene synthase</fullName>
    </recommendedName>
</protein>
<organism evidence="1 2">
    <name type="scientific">Allokutzneria multivorans</name>
    <dbReference type="NCBI Taxonomy" id="1142134"/>
    <lineage>
        <taxon>Bacteria</taxon>
        <taxon>Bacillati</taxon>
        <taxon>Actinomycetota</taxon>
        <taxon>Actinomycetes</taxon>
        <taxon>Pseudonocardiales</taxon>
        <taxon>Pseudonocardiaceae</taxon>
        <taxon>Allokutzneria</taxon>
    </lineage>
</organism>
<dbReference type="RefSeq" id="WP_344879857.1">
    <property type="nucleotide sequence ID" value="NZ_BAABAL010000018.1"/>
</dbReference>
<name>A0ABP7T6E4_9PSEU</name>
<dbReference type="Gene3D" id="1.10.600.10">
    <property type="entry name" value="Farnesyl Diphosphate Synthase"/>
    <property type="match status" value="2"/>
</dbReference>
<proteinExistence type="predicted"/>
<evidence type="ECO:0000313" key="1">
    <source>
        <dbReference type="EMBL" id="GAA4021617.1"/>
    </source>
</evidence>
<accession>A0ABP7T6E4</accession>
<dbReference type="SUPFAM" id="SSF48576">
    <property type="entry name" value="Terpenoid synthases"/>
    <property type="match status" value="1"/>
</dbReference>